<sequence length="108" mass="11922">MACLILWPANRGFPKYNWIEGAKNHHHDGLASVEWVDVTDTCAILCSRAQLTLDLVEILLKAGSFGSSAMRFSQTWFGFPPATSPTSSVHKLHNSSAPRGDNKMRPKP</sequence>
<evidence type="ECO:0000256" key="1">
    <source>
        <dbReference type="SAM" id="MobiDB-lite"/>
    </source>
</evidence>
<feature type="region of interest" description="Disordered" evidence="1">
    <location>
        <begin position="82"/>
        <end position="108"/>
    </location>
</feature>
<proteinExistence type="predicted"/>
<accession>A0A0J6Y205</accession>
<dbReference type="AlphaFoldDB" id="A0A0J6Y205"/>
<feature type="compositionally biased region" description="Polar residues" evidence="1">
    <location>
        <begin position="84"/>
        <end position="97"/>
    </location>
</feature>
<dbReference type="EMBL" id="DS028094">
    <property type="protein sequence ID" value="KMP02656.1"/>
    <property type="molecule type" value="Genomic_DNA"/>
</dbReference>
<name>A0A0J6Y205_COCIT</name>
<protein>
    <submittedName>
        <fullName evidence="2">Uncharacterized protein</fullName>
    </submittedName>
</protein>
<gene>
    <name evidence="2" type="ORF">CIRG_02348</name>
</gene>
<organism evidence="2 3">
    <name type="scientific">Coccidioides immitis RMSCC 2394</name>
    <dbReference type="NCBI Taxonomy" id="404692"/>
    <lineage>
        <taxon>Eukaryota</taxon>
        <taxon>Fungi</taxon>
        <taxon>Dikarya</taxon>
        <taxon>Ascomycota</taxon>
        <taxon>Pezizomycotina</taxon>
        <taxon>Eurotiomycetes</taxon>
        <taxon>Eurotiomycetidae</taxon>
        <taxon>Onygenales</taxon>
        <taxon>Onygenaceae</taxon>
        <taxon>Coccidioides</taxon>
    </lineage>
</organism>
<dbReference type="Proteomes" id="UP000054565">
    <property type="component" value="Unassembled WGS sequence"/>
</dbReference>
<reference evidence="3" key="1">
    <citation type="journal article" date="2010" name="Genome Res.">
        <title>Population genomic sequencing of Coccidioides fungi reveals recent hybridization and transposon control.</title>
        <authorList>
            <person name="Neafsey D.E."/>
            <person name="Barker B.M."/>
            <person name="Sharpton T.J."/>
            <person name="Stajich J.E."/>
            <person name="Park D.J."/>
            <person name="Whiston E."/>
            <person name="Hung C.-Y."/>
            <person name="McMahan C."/>
            <person name="White J."/>
            <person name="Sykes S."/>
            <person name="Heiman D."/>
            <person name="Young S."/>
            <person name="Zeng Q."/>
            <person name="Abouelleil A."/>
            <person name="Aftuck L."/>
            <person name="Bessette D."/>
            <person name="Brown A."/>
            <person name="FitzGerald M."/>
            <person name="Lui A."/>
            <person name="Macdonald J.P."/>
            <person name="Priest M."/>
            <person name="Orbach M.J."/>
            <person name="Galgiani J.N."/>
            <person name="Kirkland T.N."/>
            <person name="Cole G.T."/>
            <person name="Birren B.W."/>
            <person name="Henn M.R."/>
            <person name="Taylor J.W."/>
            <person name="Rounsley S.D."/>
        </authorList>
    </citation>
    <scope>NUCLEOTIDE SEQUENCE [LARGE SCALE GENOMIC DNA]</scope>
    <source>
        <strain evidence="3">RMSCC 2394</strain>
    </source>
</reference>
<evidence type="ECO:0000313" key="2">
    <source>
        <dbReference type="EMBL" id="KMP02656.1"/>
    </source>
</evidence>
<evidence type="ECO:0000313" key="3">
    <source>
        <dbReference type="Proteomes" id="UP000054565"/>
    </source>
</evidence>